<protein>
    <submittedName>
        <fullName evidence="2">Cyclic nucleotide-binding protein</fullName>
    </submittedName>
</protein>
<dbReference type="EMBL" id="QUMO01000002">
    <property type="protein sequence ID" value="REF88039.1"/>
    <property type="molecule type" value="Genomic_DNA"/>
</dbReference>
<comment type="caution">
    <text evidence="2">The sequence shown here is derived from an EMBL/GenBank/DDBJ whole genome shotgun (WGS) entry which is preliminary data.</text>
</comment>
<dbReference type="PROSITE" id="PS50042">
    <property type="entry name" value="CNMP_BINDING_3"/>
    <property type="match status" value="1"/>
</dbReference>
<dbReference type="InterPro" id="IPR014710">
    <property type="entry name" value="RmlC-like_jellyroll"/>
</dbReference>
<dbReference type="PANTHER" id="PTHR24567">
    <property type="entry name" value="CRP FAMILY TRANSCRIPTIONAL REGULATORY PROTEIN"/>
    <property type="match status" value="1"/>
</dbReference>
<gene>
    <name evidence="2" type="ORF">DES32_1680</name>
</gene>
<organism evidence="2 3">
    <name type="scientific">Methylovirgula ligni</name>
    <dbReference type="NCBI Taxonomy" id="569860"/>
    <lineage>
        <taxon>Bacteria</taxon>
        <taxon>Pseudomonadati</taxon>
        <taxon>Pseudomonadota</taxon>
        <taxon>Alphaproteobacteria</taxon>
        <taxon>Hyphomicrobiales</taxon>
        <taxon>Beijerinckiaceae</taxon>
        <taxon>Methylovirgula</taxon>
    </lineage>
</organism>
<keyword evidence="3" id="KW-1185">Reference proteome</keyword>
<feature type="domain" description="Cyclic nucleotide-binding" evidence="1">
    <location>
        <begin position="16"/>
        <end position="115"/>
    </location>
</feature>
<dbReference type="PANTHER" id="PTHR24567:SF74">
    <property type="entry name" value="HTH-TYPE TRANSCRIPTIONAL REGULATOR ARCR"/>
    <property type="match status" value="1"/>
</dbReference>
<dbReference type="Proteomes" id="UP000256900">
    <property type="component" value="Unassembled WGS sequence"/>
</dbReference>
<dbReference type="GO" id="GO:0003700">
    <property type="term" value="F:DNA-binding transcription factor activity"/>
    <property type="evidence" value="ECO:0007669"/>
    <property type="project" value="TreeGrafter"/>
</dbReference>
<dbReference type="InterPro" id="IPR018490">
    <property type="entry name" value="cNMP-bd_dom_sf"/>
</dbReference>
<dbReference type="AlphaFoldDB" id="A0A3D9Z3X2"/>
<evidence type="ECO:0000313" key="2">
    <source>
        <dbReference type="EMBL" id="REF88039.1"/>
    </source>
</evidence>
<dbReference type="SUPFAM" id="SSF51206">
    <property type="entry name" value="cAMP-binding domain-like"/>
    <property type="match status" value="1"/>
</dbReference>
<proteinExistence type="predicted"/>
<evidence type="ECO:0000259" key="1">
    <source>
        <dbReference type="PROSITE" id="PS50042"/>
    </source>
</evidence>
<evidence type="ECO:0000313" key="3">
    <source>
        <dbReference type="Proteomes" id="UP000256900"/>
    </source>
</evidence>
<accession>A0A3D9Z3X2</accession>
<dbReference type="CDD" id="cd00038">
    <property type="entry name" value="CAP_ED"/>
    <property type="match status" value="1"/>
</dbReference>
<name>A0A3D9Z3X2_9HYPH</name>
<dbReference type="RefSeq" id="WP_115836166.1">
    <property type="nucleotide sequence ID" value="NZ_CP025086.1"/>
</dbReference>
<dbReference type="Pfam" id="PF00027">
    <property type="entry name" value="cNMP_binding"/>
    <property type="match status" value="1"/>
</dbReference>
<dbReference type="GO" id="GO:0005829">
    <property type="term" value="C:cytosol"/>
    <property type="evidence" value="ECO:0007669"/>
    <property type="project" value="TreeGrafter"/>
</dbReference>
<sequence>MANAPLDFSLLLKAGLPTRAYVADEVIFREGDKAEALFVVQSGSVEIHAGHRVVAILGPGEFFGEMSLVDPAPRSGTAIAVTDVTLVPVSEKQFLKIVSETPSFALDLLRLFVRRLRARDGYY</sequence>
<dbReference type="SMART" id="SM00100">
    <property type="entry name" value="cNMP"/>
    <property type="match status" value="1"/>
</dbReference>
<dbReference type="PRINTS" id="PR00103">
    <property type="entry name" value="CAMPKINASE"/>
</dbReference>
<dbReference type="OrthoDB" id="9809206at2"/>
<dbReference type="InterPro" id="IPR050397">
    <property type="entry name" value="Env_Response_Regulators"/>
</dbReference>
<dbReference type="Gene3D" id="2.60.120.10">
    <property type="entry name" value="Jelly Rolls"/>
    <property type="match status" value="1"/>
</dbReference>
<reference evidence="2 3" key="1">
    <citation type="submission" date="2018-08" db="EMBL/GenBank/DDBJ databases">
        <title>Genomic Encyclopedia of Type Strains, Phase IV (KMG-IV): sequencing the most valuable type-strain genomes for metagenomic binning, comparative biology and taxonomic classification.</title>
        <authorList>
            <person name="Goeker M."/>
        </authorList>
    </citation>
    <scope>NUCLEOTIDE SEQUENCE [LARGE SCALE GENOMIC DNA]</scope>
    <source>
        <strain evidence="2 3">BW863</strain>
    </source>
</reference>
<dbReference type="InterPro" id="IPR000595">
    <property type="entry name" value="cNMP-bd_dom"/>
</dbReference>